<gene>
    <name evidence="3" type="ORF">C7M84_009581</name>
</gene>
<feature type="compositionally biased region" description="Basic and acidic residues" evidence="1">
    <location>
        <begin position="150"/>
        <end position="179"/>
    </location>
</feature>
<accession>A0A423T6C2</accession>
<keyword evidence="4" id="KW-1185">Reference proteome</keyword>
<feature type="region of interest" description="Disordered" evidence="1">
    <location>
        <begin position="150"/>
        <end position="204"/>
    </location>
</feature>
<evidence type="ECO:0000313" key="3">
    <source>
        <dbReference type="EMBL" id="ROT72044.1"/>
    </source>
</evidence>
<name>A0A423T6C2_PENVA</name>
<keyword evidence="2" id="KW-0812">Transmembrane</keyword>
<dbReference type="AlphaFoldDB" id="A0A423T6C2"/>
<feature type="transmembrane region" description="Helical" evidence="2">
    <location>
        <begin position="426"/>
        <end position="449"/>
    </location>
</feature>
<dbReference type="EMBL" id="QCYY01002214">
    <property type="protein sequence ID" value="ROT72044.1"/>
    <property type="molecule type" value="Genomic_DNA"/>
</dbReference>
<proteinExistence type="predicted"/>
<organism evidence="3 4">
    <name type="scientific">Penaeus vannamei</name>
    <name type="common">Whiteleg shrimp</name>
    <name type="synonym">Litopenaeus vannamei</name>
    <dbReference type="NCBI Taxonomy" id="6689"/>
    <lineage>
        <taxon>Eukaryota</taxon>
        <taxon>Metazoa</taxon>
        <taxon>Ecdysozoa</taxon>
        <taxon>Arthropoda</taxon>
        <taxon>Crustacea</taxon>
        <taxon>Multicrustacea</taxon>
        <taxon>Malacostraca</taxon>
        <taxon>Eumalacostraca</taxon>
        <taxon>Eucarida</taxon>
        <taxon>Decapoda</taxon>
        <taxon>Dendrobranchiata</taxon>
        <taxon>Penaeoidea</taxon>
        <taxon>Penaeidae</taxon>
        <taxon>Penaeus</taxon>
    </lineage>
</organism>
<evidence type="ECO:0000313" key="4">
    <source>
        <dbReference type="Proteomes" id="UP000283509"/>
    </source>
</evidence>
<evidence type="ECO:0000256" key="2">
    <source>
        <dbReference type="SAM" id="Phobius"/>
    </source>
</evidence>
<feature type="region of interest" description="Disordered" evidence="1">
    <location>
        <begin position="230"/>
        <end position="262"/>
    </location>
</feature>
<reference evidence="3 4" key="2">
    <citation type="submission" date="2019-01" db="EMBL/GenBank/DDBJ databases">
        <title>The decoding of complex shrimp genome reveals the adaptation for benthos swimmer, frequently molting mechanism and breeding impact on genome.</title>
        <authorList>
            <person name="Sun Y."/>
            <person name="Gao Y."/>
            <person name="Yu Y."/>
        </authorList>
    </citation>
    <scope>NUCLEOTIDE SEQUENCE [LARGE SCALE GENOMIC DNA]</scope>
    <source>
        <tissue evidence="3">Muscle</tissue>
    </source>
</reference>
<dbReference type="OrthoDB" id="10071887at2759"/>
<dbReference type="Proteomes" id="UP000283509">
    <property type="component" value="Unassembled WGS sequence"/>
</dbReference>
<reference evidence="3 4" key="1">
    <citation type="submission" date="2018-04" db="EMBL/GenBank/DDBJ databases">
        <authorList>
            <person name="Zhang X."/>
            <person name="Yuan J."/>
            <person name="Li F."/>
            <person name="Xiang J."/>
        </authorList>
    </citation>
    <scope>NUCLEOTIDE SEQUENCE [LARGE SCALE GENOMIC DNA]</scope>
    <source>
        <tissue evidence="3">Muscle</tissue>
    </source>
</reference>
<sequence length="499" mass="52835">MRNGKPGNKPTVHTRRVSFTLVAAPYKRRAGSDSPFFLRWLCGVSLSPSRGFPERLHFRLPRGLSSRPPSHIPAGGRLAFLRWAVLSPFRQLLLYVAAARWLDGDVSAPPLRVPIESAAQGTHLRSVGEGRGAPAAVVEAGGPSLVHLARRDGRGRKDEVEGHPLEASEAERDLGELLRGRAGGSEGGRSSVSGLGDAGREGKAPGASLTELYFYTFDEEKKKIHITLVTLPHRPPPGDRATHSKQSARLVPEGSPGGRSADMDSLAAPYTEIDTTPFRSLDERFNFSFSSRLFPQGVIPRYEAPLDAGAPSRALDDSLPPDAAHHEAARACNFTLEADPFASGAGLDPSYALGRCDGPWDFVNASLWSANASPPSAPPSSPAWNQTQLPPALNLSDVWDGGPLEGGTLGSDWAGEGVQGEWGPGLLAVTGLALYTLALCTAVGNALVIHAIRTERRLQTVSSRASLRSWWAWAGLNTAAEEGGAALGLGGCSARALGT</sequence>
<keyword evidence="2" id="KW-1133">Transmembrane helix</keyword>
<keyword evidence="2" id="KW-0472">Membrane</keyword>
<evidence type="ECO:0000256" key="1">
    <source>
        <dbReference type="SAM" id="MobiDB-lite"/>
    </source>
</evidence>
<protein>
    <submittedName>
        <fullName evidence="3">Uncharacterized protein</fullName>
    </submittedName>
</protein>
<comment type="caution">
    <text evidence="3">The sequence shown here is derived from an EMBL/GenBank/DDBJ whole genome shotgun (WGS) entry which is preliminary data.</text>
</comment>